<evidence type="ECO:0000256" key="2">
    <source>
        <dbReference type="ARBA" id="ARBA00022679"/>
    </source>
</evidence>
<dbReference type="AlphaFoldDB" id="A0A4D7JJM7"/>
<dbReference type="InterPro" id="IPR029057">
    <property type="entry name" value="PRTase-like"/>
</dbReference>
<evidence type="ECO:0000256" key="3">
    <source>
        <dbReference type="ARBA" id="ARBA00022723"/>
    </source>
</evidence>
<dbReference type="Gene3D" id="3.40.50.2020">
    <property type="match status" value="2"/>
</dbReference>
<keyword evidence="6 11" id="KW-0418">Kinase</keyword>
<dbReference type="CDD" id="cd06223">
    <property type="entry name" value="PRTases_typeI"/>
    <property type="match status" value="1"/>
</dbReference>
<evidence type="ECO:0000256" key="8">
    <source>
        <dbReference type="ARBA" id="ARBA00022842"/>
    </source>
</evidence>
<evidence type="ECO:0000256" key="9">
    <source>
        <dbReference type="ARBA" id="ARBA00049535"/>
    </source>
</evidence>
<dbReference type="InterPro" id="IPR000836">
    <property type="entry name" value="PRTase_dom"/>
</dbReference>
<dbReference type="GO" id="GO:0004749">
    <property type="term" value="F:ribose phosphate diphosphokinase activity"/>
    <property type="evidence" value="ECO:0007669"/>
    <property type="project" value="UniProtKB-EC"/>
</dbReference>
<evidence type="ECO:0000256" key="7">
    <source>
        <dbReference type="ARBA" id="ARBA00022840"/>
    </source>
</evidence>
<keyword evidence="12" id="KW-1185">Reference proteome</keyword>
<dbReference type="RefSeq" id="WP_137090497.1">
    <property type="nucleotide sequence ID" value="NZ_CP028923.1"/>
</dbReference>
<dbReference type="PANTHER" id="PTHR10210:SF32">
    <property type="entry name" value="RIBOSE-PHOSPHATE PYROPHOSPHOKINASE 2"/>
    <property type="match status" value="1"/>
</dbReference>
<evidence type="ECO:0000256" key="5">
    <source>
        <dbReference type="ARBA" id="ARBA00022741"/>
    </source>
</evidence>
<proteinExistence type="predicted"/>
<dbReference type="PANTHER" id="PTHR10210">
    <property type="entry name" value="RIBOSE-PHOSPHATE DIPHOSPHOKINASE FAMILY MEMBER"/>
    <property type="match status" value="1"/>
</dbReference>
<dbReference type="SMART" id="SM01400">
    <property type="entry name" value="Pribosyltran_N"/>
    <property type="match status" value="1"/>
</dbReference>
<name>A0A4D7JJM7_9BACT</name>
<dbReference type="InterPro" id="IPR029099">
    <property type="entry name" value="Pribosyltran_N"/>
</dbReference>
<dbReference type="NCBIfam" id="TIGR01251">
    <property type="entry name" value="ribP_PPkin"/>
    <property type="match status" value="1"/>
</dbReference>
<accession>A0A4D7JJM7</accession>
<keyword evidence="8" id="KW-0460">Magnesium</keyword>
<evidence type="ECO:0000256" key="1">
    <source>
        <dbReference type="ARBA" id="ARBA00013247"/>
    </source>
</evidence>
<dbReference type="NCBIfam" id="NF002320">
    <property type="entry name" value="PRK01259.1"/>
    <property type="match status" value="1"/>
</dbReference>
<sequence length="310" mass="34750">MSSNFKLFYTSNTEKLGKEVASILNVPVGKYHSQKFSDGEVFVRFDESVRGQTIFILAQANMPYSNLFELFLAVDAARRASVEEIICVVPYLPHSRQERKDKDRTSIASRVVADFLQDVGVNRLITIDLHTNSIEGFYKIHVDHLDTSKVFIPHIKENFQENLCLCSPDFGGLKRIKKYKNELNSDMAVIHKERLKPNQISNMEILGDVSGKNVVIIDDMVDTAGTLCKAADLIIQSGALSVSAYCTHAILSGNAKEKIENSALKNLYVCDTFPNIEVNDKIKIISCAPLLATAIRHINENKSIKEYYEG</sequence>
<reference evidence="11 12" key="1">
    <citation type="submission" date="2018-04" db="EMBL/GenBank/DDBJ databases">
        <title>Complete genome uncultured novel isolate.</title>
        <authorList>
            <person name="Merlino G."/>
        </authorList>
    </citation>
    <scope>NUCLEOTIDE SEQUENCE [LARGE SCALE GENOMIC DNA]</scope>
    <source>
        <strain evidence="12">R1DC9</strain>
    </source>
</reference>
<dbReference type="GO" id="GO:0005737">
    <property type="term" value="C:cytoplasm"/>
    <property type="evidence" value="ECO:0007669"/>
    <property type="project" value="TreeGrafter"/>
</dbReference>
<dbReference type="Pfam" id="PF14572">
    <property type="entry name" value="Pribosyl_synth"/>
    <property type="match status" value="1"/>
</dbReference>
<evidence type="ECO:0000259" key="10">
    <source>
        <dbReference type="Pfam" id="PF13793"/>
    </source>
</evidence>
<dbReference type="GO" id="GO:0006164">
    <property type="term" value="P:purine nucleotide biosynthetic process"/>
    <property type="evidence" value="ECO:0007669"/>
    <property type="project" value="TreeGrafter"/>
</dbReference>
<evidence type="ECO:0000313" key="11">
    <source>
        <dbReference type="EMBL" id="QCK14907.1"/>
    </source>
</evidence>
<dbReference type="OrthoDB" id="9777067at2"/>
<dbReference type="GO" id="GO:0006015">
    <property type="term" value="P:5-phosphoribose 1-diphosphate biosynthetic process"/>
    <property type="evidence" value="ECO:0007669"/>
    <property type="project" value="TreeGrafter"/>
</dbReference>
<protein>
    <recommendedName>
        <fullName evidence="1">ribose-phosphate diphosphokinase</fullName>
        <ecNumber evidence="1">2.7.6.1</ecNumber>
    </recommendedName>
</protein>
<dbReference type="FunFam" id="3.40.50.2020:FF:000007">
    <property type="entry name" value="Ribose-phosphate pyrophosphokinase"/>
    <property type="match status" value="1"/>
</dbReference>
<dbReference type="GO" id="GO:0002189">
    <property type="term" value="C:ribose phosphate diphosphokinase complex"/>
    <property type="evidence" value="ECO:0007669"/>
    <property type="project" value="TreeGrafter"/>
</dbReference>
<keyword evidence="4" id="KW-0545">Nucleotide biosynthesis</keyword>
<dbReference type="InterPro" id="IPR005946">
    <property type="entry name" value="Rib-P_diPkinase"/>
</dbReference>
<comment type="catalytic activity">
    <reaction evidence="9">
        <text>D-ribose 5-phosphate + ATP = 5-phospho-alpha-D-ribose 1-diphosphate + AMP + H(+)</text>
        <dbReference type="Rhea" id="RHEA:15609"/>
        <dbReference type="ChEBI" id="CHEBI:15378"/>
        <dbReference type="ChEBI" id="CHEBI:30616"/>
        <dbReference type="ChEBI" id="CHEBI:58017"/>
        <dbReference type="ChEBI" id="CHEBI:78346"/>
        <dbReference type="ChEBI" id="CHEBI:456215"/>
        <dbReference type="EC" id="2.7.6.1"/>
    </reaction>
</comment>
<dbReference type="KEGG" id="fpf:DCC35_09225"/>
<evidence type="ECO:0000313" key="12">
    <source>
        <dbReference type="Proteomes" id="UP000298616"/>
    </source>
</evidence>
<dbReference type="EMBL" id="CP028923">
    <property type="protein sequence ID" value="QCK14907.1"/>
    <property type="molecule type" value="Genomic_DNA"/>
</dbReference>
<gene>
    <name evidence="11" type="ORF">DCC35_09225</name>
</gene>
<keyword evidence="5" id="KW-0547">Nucleotide-binding</keyword>
<dbReference type="GO" id="GO:0000287">
    <property type="term" value="F:magnesium ion binding"/>
    <property type="evidence" value="ECO:0007669"/>
    <property type="project" value="InterPro"/>
</dbReference>
<evidence type="ECO:0000256" key="4">
    <source>
        <dbReference type="ARBA" id="ARBA00022727"/>
    </source>
</evidence>
<keyword evidence="3" id="KW-0479">Metal-binding</keyword>
<keyword evidence="2 11" id="KW-0808">Transferase</keyword>
<dbReference type="EC" id="2.7.6.1" evidence="1"/>
<dbReference type="Pfam" id="PF13793">
    <property type="entry name" value="Pribosyltran_N"/>
    <property type="match status" value="1"/>
</dbReference>
<dbReference type="SUPFAM" id="SSF53271">
    <property type="entry name" value="PRTase-like"/>
    <property type="match status" value="1"/>
</dbReference>
<dbReference type="Proteomes" id="UP000298616">
    <property type="component" value="Chromosome"/>
</dbReference>
<feature type="domain" description="Ribose-phosphate pyrophosphokinase N-terminal" evidence="10">
    <location>
        <begin position="6"/>
        <end position="120"/>
    </location>
</feature>
<organism evidence="11 12">
    <name type="scientific">Mangrovivirga cuniculi</name>
    <dbReference type="NCBI Taxonomy" id="2715131"/>
    <lineage>
        <taxon>Bacteria</taxon>
        <taxon>Pseudomonadati</taxon>
        <taxon>Bacteroidota</taxon>
        <taxon>Cytophagia</taxon>
        <taxon>Cytophagales</taxon>
        <taxon>Mangrovivirgaceae</taxon>
        <taxon>Mangrovivirga</taxon>
    </lineage>
</organism>
<keyword evidence="7" id="KW-0067">ATP-binding</keyword>
<evidence type="ECO:0000256" key="6">
    <source>
        <dbReference type="ARBA" id="ARBA00022777"/>
    </source>
</evidence>
<dbReference type="GO" id="GO:0016301">
    <property type="term" value="F:kinase activity"/>
    <property type="evidence" value="ECO:0007669"/>
    <property type="project" value="UniProtKB-KW"/>
</dbReference>
<dbReference type="GO" id="GO:0005524">
    <property type="term" value="F:ATP binding"/>
    <property type="evidence" value="ECO:0007669"/>
    <property type="project" value="UniProtKB-KW"/>
</dbReference>